<dbReference type="SUPFAM" id="SSF81296">
    <property type="entry name" value="E set domains"/>
    <property type="match status" value="1"/>
</dbReference>
<reference evidence="3 4" key="1">
    <citation type="submission" date="2019-07" db="EMBL/GenBank/DDBJ databases">
        <title>Genome sequence of Acholeplasma laidlawii strain with increased resistance to erythromycin.</title>
        <authorList>
            <person name="Medvedeva E.S."/>
            <person name="Baranova N.B."/>
            <person name="Siniagina M.N."/>
            <person name="Mouzykantov A."/>
            <person name="Chernova O.A."/>
            <person name="Chernov V.M."/>
        </authorList>
    </citation>
    <scope>NUCLEOTIDE SEQUENCE [LARGE SCALE GENOMIC DNA]</scope>
    <source>
        <strain evidence="3 4">PG8REry</strain>
    </source>
</reference>
<comment type="similarity">
    <text evidence="1">Belongs to the glycosyl hydrolase 13 family.</text>
</comment>
<evidence type="ECO:0000256" key="1">
    <source>
        <dbReference type="ARBA" id="ARBA00008061"/>
    </source>
</evidence>
<dbReference type="SUPFAM" id="SSF51445">
    <property type="entry name" value="(Trans)glycosidases"/>
    <property type="match status" value="1"/>
</dbReference>
<dbReference type="CDD" id="cd11341">
    <property type="entry name" value="AmyAc_Pullulanase_LD-like"/>
    <property type="match status" value="1"/>
</dbReference>
<name>A0A553IIJ9_ACHLA</name>
<dbReference type="Gene3D" id="3.20.20.80">
    <property type="entry name" value="Glycosidases"/>
    <property type="match status" value="1"/>
</dbReference>
<organism evidence="3 4">
    <name type="scientific">Acholeplasma laidlawii</name>
    <dbReference type="NCBI Taxonomy" id="2148"/>
    <lineage>
        <taxon>Bacteria</taxon>
        <taxon>Bacillati</taxon>
        <taxon>Mycoplasmatota</taxon>
        <taxon>Mollicutes</taxon>
        <taxon>Acholeplasmatales</taxon>
        <taxon>Acholeplasmataceae</taxon>
        <taxon>Acholeplasma</taxon>
    </lineage>
</organism>
<dbReference type="AlphaFoldDB" id="A0A553IIJ9"/>
<dbReference type="Gene3D" id="2.60.40.10">
    <property type="entry name" value="Immunoglobulins"/>
    <property type="match status" value="1"/>
</dbReference>
<dbReference type="GeneID" id="41338710"/>
<keyword evidence="3" id="KW-0326">Glycosidase</keyword>
<evidence type="ECO:0000313" key="4">
    <source>
        <dbReference type="Proteomes" id="UP000315938"/>
    </source>
</evidence>
<dbReference type="GO" id="GO:0005975">
    <property type="term" value="P:carbohydrate metabolic process"/>
    <property type="evidence" value="ECO:0007669"/>
    <property type="project" value="InterPro"/>
</dbReference>
<dbReference type="RefSeq" id="WP_012242480.1">
    <property type="nucleotide sequence ID" value="NZ_JACAOE010000001.1"/>
</dbReference>
<dbReference type="InterPro" id="IPR011840">
    <property type="entry name" value="PulA_typeI"/>
</dbReference>
<dbReference type="Proteomes" id="UP000315938">
    <property type="component" value="Unassembled WGS sequence"/>
</dbReference>
<dbReference type="PANTHER" id="PTHR43002">
    <property type="entry name" value="GLYCOGEN DEBRANCHING ENZYME"/>
    <property type="match status" value="1"/>
</dbReference>
<dbReference type="NCBIfam" id="TIGR02104">
    <property type="entry name" value="pulA_typeI"/>
    <property type="match status" value="1"/>
</dbReference>
<proteinExistence type="inferred from homology"/>
<dbReference type="InterPro" id="IPR006047">
    <property type="entry name" value="GH13_cat_dom"/>
</dbReference>
<dbReference type="SMART" id="SM00642">
    <property type="entry name" value="Aamy"/>
    <property type="match status" value="1"/>
</dbReference>
<feature type="domain" description="Glycosyl hydrolase family 13 catalytic" evidence="2">
    <location>
        <begin position="198"/>
        <end position="569"/>
    </location>
</feature>
<dbReference type="EC" id="3.2.1.41" evidence="3"/>
<protein>
    <submittedName>
        <fullName evidence="3">Type I pullulanase</fullName>
        <ecNumber evidence="3">3.2.1.41</ecNumber>
    </submittedName>
</protein>
<gene>
    <name evidence="3" type="primary">pulA</name>
    <name evidence="3" type="ORF">FNV44_02960</name>
</gene>
<evidence type="ECO:0000259" key="2">
    <source>
        <dbReference type="SMART" id="SM00642"/>
    </source>
</evidence>
<dbReference type="InterPro" id="IPR017853">
    <property type="entry name" value="GH"/>
</dbReference>
<evidence type="ECO:0000313" key="3">
    <source>
        <dbReference type="EMBL" id="TRY00021.1"/>
    </source>
</evidence>
<dbReference type="EMBL" id="VKID01000001">
    <property type="protein sequence ID" value="TRY00021.1"/>
    <property type="molecule type" value="Genomic_DNA"/>
</dbReference>
<accession>A0A553IIJ9</accession>
<dbReference type="InterPro" id="IPR014756">
    <property type="entry name" value="Ig_E-set"/>
</dbReference>
<dbReference type="InterPro" id="IPR013783">
    <property type="entry name" value="Ig-like_fold"/>
</dbReference>
<dbReference type="GO" id="GO:0051060">
    <property type="term" value="F:pullulanase activity"/>
    <property type="evidence" value="ECO:0007669"/>
    <property type="project" value="UniProtKB-EC"/>
</dbReference>
<sequence length="650" mass="76070">MIKAFIDDLQLIRLESTDYIYDIHIQGYEITWYKNDGDNQYFKSNIDLKLHEVDHIYINHHRYPLHIGLVTLHKSFDKKYRYDGPLGAVYTKTHTDFYVYSPVAKEIYCMVDGATYEMTYLEGGAYHVRVQGDLEGKSYAYNVRLVDTFQIANDPYTIASNLDSSVIIDMDKLEPQFHDHVTLKKYTDAVIYEGMIRDLTIDLDVPNKGTFLGVTEYSETLKSSVLEYIKNLGVTHFQVLPVYDFYGVDDVNKDELYNWGYNPMQYFAIEGWLSNNPSDPYSRINEFRKVVDKAHEIGLAVNMDVVYNHVYERALFPYDYFVPGYFYRHDKNFQQTHSAFLENDVETTNYMVRRLIVDSLVHFVKHYKVDGFRFDLMGLMDVDTMNQIAIELKKLNPNIMLYGEGWNMDNALPKSKRSNMNNQAMMPAIGHFNDFYRNLLKGELHTKELGYATGSKEKLEDVLKALKGSPHIFNTPNKSLNYVECHDNMTLFDTLHFNYKDKKIKHVYQDLANHIIAISQGIPFYHAGQEMYRSKDGVENSYKSPDSINMVKWENFSSIKKLRQLLKIRKSYKVYRHSDYNEDVRAEIHSGYILYSLKSNTYTLDHYIKNDFNEIKIPLDGKLIFGSKNVKTLDNEILINKPGVYIIKRK</sequence>
<comment type="caution">
    <text evidence="3">The sequence shown here is derived from an EMBL/GenBank/DDBJ whole genome shotgun (WGS) entry which is preliminary data.</text>
</comment>
<keyword evidence="3" id="KW-0378">Hydrolase</keyword>
<dbReference type="CDD" id="cd02860">
    <property type="entry name" value="E_set_Pullulanase"/>
    <property type="match status" value="1"/>
</dbReference>
<dbReference type="OMA" id="YNRIVEC"/>